<dbReference type="SUPFAM" id="SSF53335">
    <property type="entry name" value="S-adenosyl-L-methionine-dependent methyltransferases"/>
    <property type="match status" value="1"/>
</dbReference>
<name>A0A8H4JPL2_9HYPO</name>
<dbReference type="InterPro" id="IPR029063">
    <property type="entry name" value="SAM-dependent_MTases_sf"/>
</dbReference>
<dbReference type="EMBL" id="JAADJG010000830">
    <property type="protein sequence ID" value="KAF4435881.1"/>
    <property type="molecule type" value="Genomic_DNA"/>
</dbReference>
<dbReference type="Pfam" id="PF13489">
    <property type="entry name" value="Methyltransf_23"/>
    <property type="match status" value="1"/>
</dbReference>
<dbReference type="Gene3D" id="3.40.50.1240">
    <property type="entry name" value="Phosphoglycerate mutase-like"/>
    <property type="match status" value="1"/>
</dbReference>
<accession>A0A8H4JPL2</accession>
<dbReference type="AlphaFoldDB" id="A0A8H4JPL2"/>
<evidence type="ECO:0000313" key="4">
    <source>
        <dbReference type="Proteomes" id="UP000605986"/>
    </source>
</evidence>
<sequence>MAPIIHLVRHGQGVHNLSHANHHLPDPALTVLGEEQARTLIARFPDLANVQLIVASPLRRTIQTALLAFPSQIEGGQQVLAWPEIQEASDLICDTGSDLPIIKAAFENQPVGFSMVELGWHIKGKWGSTKSSLLERAQVARKWLSERPETEIVVICHGCFLHFLTDDWFNAVNMQATDWANAEVRSFTFVDDKNHGPVLLRESNAMSNDEQTRQGTFIDPGVAGSEDNGNDSAADAESILSSTASASASIYEYRKIQGRTYQRSNTTDYWAPNDEKHIEAFDVAHEWLTMMLDDKLYAVPIGDSPRRILDVGTGTGIWAIDMADKFPSAEVVGVDIAPTQPSWTPPNLKFQIDDVQLDWTFEPNSFDFIHVRYMHGAIDDWQKLYRQIFRALKPGGWFQQIEPNIHLKCENPNSVAENETLKQWAQLFYDAGDKIGRTFRISGDLIKDSACEAGFEKVVQRVHNVQLWPNDARLRRQGQFVGLYMDLSLDGFALYPVGQILGWSLEEVQALVAKMRAILRNPKHLVSGDMHLVYGQKPLETPTSDALPA</sequence>
<evidence type="ECO:0008006" key="5">
    <source>
        <dbReference type="Google" id="ProtNLM"/>
    </source>
</evidence>
<feature type="region of interest" description="Disordered" evidence="2">
    <location>
        <begin position="203"/>
        <end position="237"/>
    </location>
</feature>
<protein>
    <recommendedName>
        <fullName evidence="5">Methyltransferase domain-containing protein</fullName>
    </recommendedName>
</protein>
<dbReference type="InterPro" id="IPR013078">
    <property type="entry name" value="His_Pase_superF_clade-1"/>
</dbReference>
<dbReference type="SUPFAM" id="SSF53254">
    <property type="entry name" value="Phosphoglycerate mutase-like"/>
    <property type="match status" value="1"/>
</dbReference>
<dbReference type="InterPro" id="IPR001345">
    <property type="entry name" value="PG/BPGM_mutase_AS"/>
</dbReference>
<evidence type="ECO:0000313" key="3">
    <source>
        <dbReference type="EMBL" id="KAF4435881.1"/>
    </source>
</evidence>
<evidence type="ECO:0000256" key="2">
    <source>
        <dbReference type="SAM" id="MobiDB-lite"/>
    </source>
</evidence>
<comment type="similarity">
    <text evidence="1">Belongs to the methyltransferase superfamily. LaeA methyltransferase family.</text>
</comment>
<dbReference type="GO" id="GO:0008168">
    <property type="term" value="F:methyltransferase activity"/>
    <property type="evidence" value="ECO:0007669"/>
    <property type="project" value="TreeGrafter"/>
</dbReference>
<dbReference type="OrthoDB" id="2013972at2759"/>
<dbReference type="PANTHER" id="PTHR43591:SF10">
    <property type="entry name" value="ABC TRANSMEMBRANE TYPE-1 DOMAIN-CONTAINING PROTEIN-RELATED"/>
    <property type="match status" value="1"/>
</dbReference>
<dbReference type="Pfam" id="PF00300">
    <property type="entry name" value="His_Phos_1"/>
    <property type="match status" value="1"/>
</dbReference>
<evidence type="ECO:0000256" key="1">
    <source>
        <dbReference type="ARBA" id="ARBA00038158"/>
    </source>
</evidence>
<dbReference type="CDD" id="cd02440">
    <property type="entry name" value="AdoMet_MTases"/>
    <property type="match status" value="1"/>
</dbReference>
<gene>
    <name evidence="3" type="ORF">F53441_13389</name>
</gene>
<dbReference type="PROSITE" id="PS00175">
    <property type="entry name" value="PG_MUTASE"/>
    <property type="match status" value="1"/>
</dbReference>
<dbReference type="CDD" id="cd07067">
    <property type="entry name" value="HP_PGM_like"/>
    <property type="match status" value="1"/>
</dbReference>
<reference evidence="3" key="1">
    <citation type="submission" date="2020-01" db="EMBL/GenBank/DDBJ databases">
        <title>Identification and distribution of gene clusters putatively required for synthesis of sphingolipid metabolism inhibitors in phylogenetically diverse species of the filamentous fungus Fusarium.</title>
        <authorList>
            <person name="Kim H.-S."/>
            <person name="Busman M."/>
            <person name="Brown D.W."/>
            <person name="Divon H."/>
            <person name="Uhlig S."/>
            <person name="Proctor R.H."/>
        </authorList>
    </citation>
    <scope>NUCLEOTIDE SEQUENCE</scope>
    <source>
        <strain evidence="3">NRRL 53441</strain>
    </source>
</reference>
<dbReference type="PANTHER" id="PTHR43591">
    <property type="entry name" value="METHYLTRANSFERASE"/>
    <property type="match status" value="1"/>
</dbReference>
<proteinExistence type="inferred from homology"/>
<dbReference type="SMART" id="SM00855">
    <property type="entry name" value="PGAM"/>
    <property type="match status" value="1"/>
</dbReference>
<dbReference type="InterPro" id="IPR029033">
    <property type="entry name" value="His_PPase_superfam"/>
</dbReference>
<comment type="caution">
    <text evidence="3">The sequence shown here is derived from an EMBL/GenBank/DDBJ whole genome shotgun (WGS) entry which is preliminary data.</text>
</comment>
<organism evidence="3 4">
    <name type="scientific">Fusarium austroafricanum</name>
    <dbReference type="NCBI Taxonomy" id="2364996"/>
    <lineage>
        <taxon>Eukaryota</taxon>
        <taxon>Fungi</taxon>
        <taxon>Dikarya</taxon>
        <taxon>Ascomycota</taxon>
        <taxon>Pezizomycotina</taxon>
        <taxon>Sordariomycetes</taxon>
        <taxon>Hypocreomycetidae</taxon>
        <taxon>Hypocreales</taxon>
        <taxon>Nectriaceae</taxon>
        <taxon>Fusarium</taxon>
        <taxon>Fusarium concolor species complex</taxon>
    </lineage>
</organism>
<feature type="compositionally biased region" description="Polar residues" evidence="2">
    <location>
        <begin position="204"/>
        <end position="215"/>
    </location>
</feature>
<keyword evidence="4" id="KW-1185">Reference proteome</keyword>
<dbReference type="Gene3D" id="3.40.50.150">
    <property type="entry name" value="Vaccinia Virus protein VP39"/>
    <property type="match status" value="1"/>
</dbReference>
<dbReference type="Proteomes" id="UP000605986">
    <property type="component" value="Unassembled WGS sequence"/>
</dbReference>